<dbReference type="Gene3D" id="1.20.1740.10">
    <property type="entry name" value="Amino acid/polyamine transporter I"/>
    <property type="match status" value="1"/>
</dbReference>
<evidence type="ECO:0000256" key="1">
    <source>
        <dbReference type="ARBA" id="ARBA00004141"/>
    </source>
</evidence>
<dbReference type="OrthoDB" id="1675410at2"/>
<reference evidence="10" key="1">
    <citation type="journal article" date="2010" name="Stand. Genomic Sci.">
        <title>Complete genome sequence of Syntrophothermus lipocalidus type strain (TGB-C1T).</title>
        <authorList>
            <consortium name="US DOE Joint Genome Institute (JGI-PGF)"/>
            <person name="Djao O."/>
            <person name="Zhang X."/>
            <person name="Lucas S."/>
            <person name="Lapidus A."/>
            <person name="Glavina Del Rio T."/>
            <person name="Nolan M."/>
            <person name="Tice H."/>
            <person name="Cheng J."/>
            <person name="Han C."/>
            <person name="Tapia R."/>
            <person name="Goodwin L."/>
            <person name="Pitluck S."/>
            <person name="Liolios K."/>
            <person name="Ivanova N."/>
            <person name="Mavromatis K."/>
            <person name="Mikhailova N."/>
            <person name="Ovchinnikova G."/>
            <person name="Pati A."/>
            <person name="Brambilla E."/>
            <person name="Chen A."/>
            <person name="Palaniappan K."/>
            <person name="Land M."/>
            <person name="Hauser L."/>
            <person name="Chang Y."/>
            <person name="Jeffries C."/>
            <person name="Rohde M."/>
            <person name="Sikorski J."/>
            <person name="Spring S."/>
            <person name="Goker M."/>
            <person name="Detter J."/>
            <person name="Woyke T."/>
            <person name="Bristow J."/>
            <person name="Eisen J."/>
            <person name="Markowitz V."/>
            <person name="Hugenholtz P."/>
            <person name="Kyrpides N."/>
            <person name="Klenk H."/>
        </authorList>
    </citation>
    <scope>NUCLEOTIDE SEQUENCE [LARGE SCALE GENOMIC DNA]</scope>
    <source>
        <strain evidence="10">DSM 12680 / TGB-C1</strain>
    </source>
</reference>
<proteinExistence type="inferred from homology"/>
<dbReference type="InterPro" id="IPR004761">
    <property type="entry name" value="Spore_GerAB"/>
</dbReference>
<reference evidence="9 10" key="2">
    <citation type="journal article" date="2010" name="Stand. Genomic Sci.">
        <title>Complete genome sequence of Syntrophothermus lipocalidus type strain (TGB-C1).</title>
        <authorList>
            <person name="Djao O.D."/>
            <person name="Zhang X."/>
            <person name="Lucas S."/>
            <person name="Lapidus A."/>
            <person name="Del Rio T.G."/>
            <person name="Nolan M."/>
            <person name="Tice H."/>
            <person name="Cheng J.F."/>
            <person name="Han C."/>
            <person name="Tapia R."/>
            <person name="Goodwin L."/>
            <person name="Pitluck S."/>
            <person name="Liolios K."/>
            <person name="Ivanova N."/>
            <person name="Mavromatis K."/>
            <person name="Mikhailova N."/>
            <person name="Ovchinnikova G."/>
            <person name="Pati A."/>
            <person name="Brambilla E."/>
            <person name="Chen A."/>
            <person name="Palaniappan K."/>
            <person name="Land M."/>
            <person name="Hauser L."/>
            <person name="Chang Y.J."/>
            <person name="Jeffries C.D."/>
            <person name="Rohde M."/>
            <person name="Sikorski J."/>
            <person name="Spring S."/>
            <person name="Goker M."/>
            <person name="Detter J.C."/>
            <person name="Woyke T."/>
            <person name="Bristow J."/>
            <person name="Eisen J.A."/>
            <person name="Markowitz V."/>
            <person name="Hugenholtz P."/>
            <person name="Kyrpides N.C."/>
            <person name="Klenk H.P."/>
        </authorList>
    </citation>
    <scope>NUCLEOTIDE SEQUENCE [LARGE SCALE GENOMIC DNA]</scope>
    <source>
        <strain evidence="10">DSM 12680 / TGB-C1</strain>
    </source>
</reference>
<feature type="transmembrane region" description="Helical" evidence="8">
    <location>
        <begin position="214"/>
        <end position="241"/>
    </location>
</feature>
<keyword evidence="10" id="KW-1185">Reference proteome</keyword>
<organism evidence="9 10">
    <name type="scientific">Syntrophothermus lipocalidus (strain DSM 12680 / TGB-C1)</name>
    <dbReference type="NCBI Taxonomy" id="643648"/>
    <lineage>
        <taxon>Bacteria</taxon>
        <taxon>Bacillati</taxon>
        <taxon>Bacillota</taxon>
        <taxon>Clostridia</taxon>
        <taxon>Eubacteriales</taxon>
        <taxon>Syntrophomonadaceae</taxon>
        <taxon>Syntrophothermus</taxon>
    </lineage>
</organism>
<feature type="transmembrane region" description="Helical" evidence="8">
    <location>
        <begin position="182"/>
        <end position="202"/>
    </location>
</feature>
<dbReference type="EMBL" id="CP002048">
    <property type="protein sequence ID" value="ADI01077.1"/>
    <property type="molecule type" value="Genomic_DNA"/>
</dbReference>
<dbReference type="PANTHER" id="PTHR34975">
    <property type="entry name" value="SPORE GERMINATION PROTEIN A2"/>
    <property type="match status" value="1"/>
</dbReference>
<keyword evidence="5 8" id="KW-0812">Transmembrane</keyword>
<name>D7CJW3_SYNLT</name>
<evidence type="ECO:0000313" key="10">
    <source>
        <dbReference type="Proteomes" id="UP000000378"/>
    </source>
</evidence>
<evidence type="ECO:0000256" key="5">
    <source>
        <dbReference type="ARBA" id="ARBA00022692"/>
    </source>
</evidence>
<feature type="transmembrane region" description="Helical" evidence="8">
    <location>
        <begin position="82"/>
        <end position="112"/>
    </location>
</feature>
<comment type="subcellular location">
    <subcellularLocation>
        <location evidence="1">Membrane</location>
        <topology evidence="1">Multi-pass membrane protein</topology>
    </subcellularLocation>
</comment>
<dbReference type="RefSeq" id="WP_013174479.1">
    <property type="nucleotide sequence ID" value="NC_014220.1"/>
</dbReference>
<dbReference type="AlphaFoldDB" id="D7CJW3"/>
<dbReference type="Proteomes" id="UP000000378">
    <property type="component" value="Chromosome"/>
</dbReference>
<evidence type="ECO:0000256" key="6">
    <source>
        <dbReference type="ARBA" id="ARBA00022989"/>
    </source>
</evidence>
<keyword evidence="4" id="KW-0309">Germination</keyword>
<dbReference type="KEGG" id="slp:Slip_0291"/>
<feature type="transmembrane region" description="Helical" evidence="8">
    <location>
        <begin position="143"/>
        <end position="162"/>
    </location>
</feature>
<dbReference type="eggNOG" id="COG3949">
    <property type="taxonomic scope" value="Bacteria"/>
</dbReference>
<accession>D7CJW3</accession>
<feature type="transmembrane region" description="Helical" evidence="8">
    <location>
        <begin position="336"/>
        <end position="355"/>
    </location>
</feature>
<keyword evidence="6 8" id="KW-1133">Transmembrane helix</keyword>
<dbReference type="GO" id="GO:0016020">
    <property type="term" value="C:membrane"/>
    <property type="evidence" value="ECO:0007669"/>
    <property type="project" value="UniProtKB-SubCell"/>
</dbReference>
<dbReference type="GO" id="GO:0009847">
    <property type="term" value="P:spore germination"/>
    <property type="evidence" value="ECO:0007669"/>
    <property type="project" value="InterPro"/>
</dbReference>
<comment type="similarity">
    <text evidence="2">Belongs to the amino acid-polyamine-organocation (APC) superfamily. Spore germination protein (SGP) (TC 2.A.3.9) family.</text>
</comment>
<feature type="transmembrane region" description="Helical" evidence="8">
    <location>
        <begin position="118"/>
        <end position="136"/>
    </location>
</feature>
<feature type="transmembrane region" description="Helical" evidence="8">
    <location>
        <begin position="39"/>
        <end position="61"/>
    </location>
</feature>
<dbReference type="Pfam" id="PF03845">
    <property type="entry name" value="Spore_permease"/>
    <property type="match status" value="1"/>
</dbReference>
<dbReference type="HOGENOM" id="CLU_047547_1_2_9"/>
<feature type="transmembrane region" description="Helical" evidence="8">
    <location>
        <begin position="261"/>
        <end position="283"/>
    </location>
</feature>
<protein>
    <submittedName>
        <fullName evidence="9">Spore germination protein</fullName>
    </submittedName>
</protein>
<evidence type="ECO:0000256" key="3">
    <source>
        <dbReference type="ARBA" id="ARBA00022448"/>
    </source>
</evidence>
<feature type="transmembrane region" description="Helical" evidence="8">
    <location>
        <begin position="303"/>
        <end position="324"/>
    </location>
</feature>
<evidence type="ECO:0000313" key="9">
    <source>
        <dbReference type="EMBL" id="ADI01077.1"/>
    </source>
</evidence>
<dbReference type="STRING" id="643648.Slip_0291"/>
<dbReference type="NCBIfam" id="TIGR00912">
    <property type="entry name" value="2A0309"/>
    <property type="match status" value="1"/>
</dbReference>
<evidence type="ECO:0000256" key="7">
    <source>
        <dbReference type="ARBA" id="ARBA00023136"/>
    </source>
</evidence>
<evidence type="ECO:0000256" key="4">
    <source>
        <dbReference type="ARBA" id="ARBA00022544"/>
    </source>
</evidence>
<gene>
    <name evidence="9" type="ordered locus">Slip_0291</name>
</gene>
<evidence type="ECO:0000256" key="8">
    <source>
        <dbReference type="SAM" id="Phobius"/>
    </source>
</evidence>
<sequence>MKEKILASQAFWLISTSVFTTYALYLPSRIVQLSGPDFWLAEILALVLCLPLILLVVLAGMRYPEHSFVEIVEAALGKPLGVFLNLLFFFSYLLLAATVVRGFVDILIVAILPRTPPVVFIATTLAVSVYLVNNGIRVLGRLAGLAGPMVFALMGVTVFLALREADFSNLLPVLAHGWKPVLTAIPPILTYLAEFGTIAFVMHHLNLPSSAFKISLGCLLFLGLTSIGLTIAVVSVLSVEYSAALTAPFLSLARGIVLGKFLNRIEALVLTIWILGGFVKLAFIHYLSASTLAQTLRLKRHQVVSLPLALLTGTLSLKLFPSIFDVIDFLSCVLCWYHPLIFFGLPILVWTASVIRCQGVSSRDSLKQACTEIKLSLFLFASTVKQAYYSVVTPSTPYQN</sequence>
<dbReference type="PANTHER" id="PTHR34975:SF2">
    <property type="entry name" value="SPORE GERMINATION PROTEIN A2"/>
    <property type="match status" value="1"/>
</dbReference>
<keyword evidence="7 8" id="KW-0472">Membrane</keyword>
<evidence type="ECO:0000256" key="2">
    <source>
        <dbReference type="ARBA" id="ARBA00007998"/>
    </source>
</evidence>
<keyword evidence="3" id="KW-0813">Transport</keyword>